<comment type="caution">
    <text evidence="13">The sequence shown here is derived from an EMBL/GenBank/DDBJ whole genome shotgun (WGS) entry which is preliminary data.</text>
</comment>
<keyword evidence="8 10" id="KW-0828">Tyrosine catabolism</keyword>
<comment type="pathway">
    <text evidence="1 10">Amino-acid degradation; L-phenylalanine degradation; acetoacetate and fumarate from L-phenylalanine: step 6/6.</text>
</comment>
<protein>
    <recommendedName>
        <fullName evidence="3 10">Fumarylacetoacetase</fullName>
        <ecNumber evidence="3 10">3.7.1.2</ecNumber>
    </recommendedName>
    <alternativeName>
        <fullName evidence="10">Fumarylacetoacetate hydrolase</fullName>
    </alternativeName>
</protein>
<evidence type="ECO:0000256" key="7">
    <source>
        <dbReference type="ARBA" id="ARBA00022842"/>
    </source>
</evidence>
<gene>
    <name evidence="13" type="ORF">SEUCBS140593_009858</name>
</gene>
<dbReference type="InterPro" id="IPR036663">
    <property type="entry name" value="Fumarylacetoacetase_C_sf"/>
</dbReference>
<dbReference type="Gene3D" id="3.90.850.10">
    <property type="entry name" value="Fumarylacetoacetase-like, C-terminal domain"/>
    <property type="match status" value="1"/>
</dbReference>
<dbReference type="InterPro" id="IPR015377">
    <property type="entry name" value="Fumarylacetoacetase_N"/>
</dbReference>
<dbReference type="EC" id="3.7.1.2" evidence="3 10"/>
<dbReference type="Proteomes" id="UP001642482">
    <property type="component" value="Unassembled WGS sequence"/>
</dbReference>
<evidence type="ECO:0000256" key="5">
    <source>
        <dbReference type="ARBA" id="ARBA00022801"/>
    </source>
</evidence>
<evidence type="ECO:0000256" key="1">
    <source>
        <dbReference type="ARBA" id="ARBA00004782"/>
    </source>
</evidence>
<keyword evidence="4 10" id="KW-0479">Metal-binding</keyword>
<evidence type="ECO:0000259" key="11">
    <source>
        <dbReference type="Pfam" id="PF01557"/>
    </source>
</evidence>
<feature type="domain" description="Fumarylacetoacetase-like C-terminal" evidence="11">
    <location>
        <begin position="142"/>
        <end position="419"/>
    </location>
</feature>
<dbReference type="SUPFAM" id="SSF56529">
    <property type="entry name" value="FAH"/>
    <property type="match status" value="1"/>
</dbReference>
<keyword evidence="5 10" id="KW-0378">Hydrolase</keyword>
<comment type="catalytic activity">
    <reaction evidence="10">
        <text>4-fumarylacetoacetate + H2O = acetoacetate + fumarate + H(+)</text>
        <dbReference type="Rhea" id="RHEA:10244"/>
        <dbReference type="ChEBI" id="CHEBI:13705"/>
        <dbReference type="ChEBI" id="CHEBI:15377"/>
        <dbReference type="ChEBI" id="CHEBI:15378"/>
        <dbReference type="ChEBI" id="CHEBI:18034"/>
        <dbReference type="ChEBI" id="CHEBI:29806"/>
        <dbReference type="EC" id="3.7.1.2"/>
    </reaction>
</comment>
<organism evidence="13 14">
    <name type="scientific">Sporothrix eucalyptigena</name>
    <dbReference type="NCBI Taxonomy" id="1812306"/>
    <lineage>
        <taxon>Eukaryota</taxon>
        <taxon>Fungi</taxon>
        <taxon>Dikarya</taxon>
        <taxon>Ascomycota</taxon>
        <taxon>Pezizomycotina</taxon>
        <taxon>Sordariomycetes</taxon>
        <taxon>Sordariomycetidae</taxon>
        <taxon>Ophiostomatales</taxon>
        <taxon>Ophiostomataceae</taxon>
        <taxon>Sporothrix</taxon>
    </lineage>
</organism>
<dbReference type="Pfam" id="PF01557">
    <property type="entry name" value="FAA_hydrolase"/>
    <property type="match status" value="1"/>
</dbReference>
<dbReference type="InterPro" id="IPR005959">
    <property type="entry name" value="Fumarylacetoacetase"/>
</dbReference>
<keyword evidence="9 10" id="KW-0585">Phenylalanine catabolism</keyword>
<evidence type="ECO:0000313" key="13">
    <source>
        <dbReference type="EMBL" id="CAK7237144.1"/>
    </source>
</evidence>
<evidence type="ECO:0000259" key="12">
    <source>
        <dbReference type="Pfam" id="PF09298"/>
    </source>
</evidence>
<comment type="cofactor">
    <cofactor evidence="10">
        <name>Mg(2+)</name>
        <dbReference type="ChEBI" id="CHEBI:18420"/>
    </cofactor>
    <cofactor evidence="10">
        <name>Ca(2+)</name>
        <dbReference type="ChEBI" id="CHEBI:29108"/>
    </cofactor>
</comment>
<evidence type="ECO:0000313" key="14">
    <source>
        <dbReference type="Proteomes" id="UP001642482"/>
    </source>
</evidence>
<evidence type="ECO:0000256" key="8">
    <source>
        <dbReference type="ARBA" id="ARBA00022878"/>
    </source>
</evidence>
<dbReference type="InterPro" id="IPR011234">
    <property type="entry name" value="Fumarylacetoacetase-like_C"/>
</dbReference>
<reference evidence="13 14" key="1">
    <citation type="submission" date="2024-01" db="EMBL/GenBank/DDBJ databases">
        <authorList>
            <person name="Allen C."/>
            <person name="Tagirdzhanova G."/>
        </authorList>
    </citation>
    <scope>NUCLEOTIDE SEQUENCE [LARGE SCALE GENOMIC DNA]</scope>
</reference>
<keyword evidence="14" id="KW-1185">Reference proteome</keyword>
<evidence type="ECO:0000256" key="9">
    <source>
        <dbReference type="ARBA" id="ARBA00023232"/>
    </source>
</evidence>
<keyword evidence="6 10" id="KW-0106">Calcium</keyword>
<dbReference type="InterPro" id="IPR036462">
    <property type="entry name" value="Fumarylacetoacetase_N_sf"/>
</dbReference>
<keyword evidence="7 10" id="KW-0460">Magnesium</keyword>
<dbReference type="NCBIfam" id="TIGR01266">
    <property type="entry name" value="fum_ac_acetase"/>
    <property type="match status" value="1"/>
</dbReference>
<feature type="domain" description="Fumarylacetoacetase N-terminal" evidence="12">
    <location>
        <begin position="19"/>
        <end position="128"/>
    </location>
</feature>
<dbReference type="PANTHER" id="PTHR43069">
    <property type="entry name" value="FUMARYLACETOACETASE"/>
    <property type="match status" value="1"/>
</dbReference>
<proteinExistence type="inferred from homology"/>
<evidence type="ECO:0000256" key="4">
    <source>
        <dbReference type="ARBA" id="ARBA00022723"/>
    </source>
</evidence>
<dbReference type="PANTHER" id="PTHR43069:SF2">
    <property type="entry name" value="FUMARYLACETOACETASE"/>
    <property type="match status" value="1"/>
</dbReference>
<name>A0ABP0CYD3_9PEZI</name>
<dbReference type="SUPFAM" id="SSF63433">
    <property type="entry name" value="Fumarylacetoacetate hydrolase, FAH, N-terminal domain"/>
    <property type="match status" value="1"/>
</dbReference>
<dbReference type="EMBL" id="CAWUHD010000175">
    <property type="protein sequence ID" value="CAK7237144.1"/>
    <property type="molecule type" value="Genomic_DNA"/>
</dbReference>
<accession>A0ABP0CYD3</accession>
<evidence type="ECO:0000256" key="2">
    <source>
        <dbReference type="ARBA" id="ARBA00010211"/>
    </source>
</evidence>
<evidence type="ECO:0000256" key="6">
    <source>
        <dbReference type="ARBA" id="ARBA00022837"/>
    </source>
</evidence>
<evidence type="ECO:0000256" key="10">
    <source>
        <dbReference type="RuleBase" id="RU366008"/>
    </source>
</evidence>
<dbReference type="Gene3D" id="2.30.30.230">
    <property type="entry name" value="Fumarylacetoacetase, N-terminal domain"/>
    <property type="match status" value="1"/>
</dbReference>
<dbReference type="Pfam" id="PF09298">
    <property type="entry name" value="FAA_hydrolase_N"/>
    <property type="match status" value="1"/>
</dbReference>
<sequence>MSSYKSWVTVPKGSHFSLANIPFGIISTAADSRPRPAVAIGEHVLDLCVFAANGGFSALPDSTAYLHVFQQSTLNDFAALGRPVHRAVRVYLQDVFRAETPYPDVLRDNAGLREQVLLPLASVTNHMPLHVGDYADFFAGYYHALKAIQVYDVQLADNYTHMPVGYNGRSSAVVLSGTPIRRPLGQFRETKDSAPVFGATRQLDFEVELGCFIGRPSRFSEPIGVDDAEDHIFGVVLLNDWSARDIQAWEMPPLGPVNGKSFGTSISPWVVLADALAPFRTAAVANPTTVLPYLQQADANNVYDIKLHATLTTPSGNTQVVTSLSSKHTLWSFPQMIAHQSSNGCPMRSGDIMASGTISGPTRFEHGTFLEINDNGALSSDIAGKEERSYLLDGDTLELSGVCGDDEEALVGFGTCVGTILPALVK</sequence>
<comment type="similarity">
    <text evidence="2 10">Belongs to the FAH family.</text>
</comment>
<evidence type="ECO:0000256" key="3">
    <source>
        <dbReference type="ARBA" id="ARBA00012094"/>
    </source>
</evidence>